<dbReference type="Gene3D" id="1.20.1250.20">
    <property type="entry name" value="MFS general substrate transporter like domains"/>
    <property type="match status" value="1"/>
</dbReference>
<feature type="transmembrane region" description="Helical" evidence="6">
    <location>
        <begin position="191"/>
        <end position="212"/>
    </location>
</feature>
<evidence type="ECO:0000256" key="6">
    <source>
        <dbReference type="SAM" id="Phobius"/>
    </source>
</evidence>
<dbReference type="EMBL" id="JBANRG010000003">
    <property type="protein sequence ID" value="KAK7468642.1"/>
    <property type="molecule type" value="Genomic_DNA"/>
</dbReference>
<evidence type="ECO:0000259" key="7">
    <source>
        <dbReference type="PROSITE" id="PS50850"/>
    </source>
</evidence>
<comment type="subcellular location">
    <subcellularLocation>
        <location evidence="1">Membrane</location>
        <topology evidence="1">Multi-pass membrane protein</topology>
    </subcellularLocation>
</comment>
<reference evidence="8 9" key="1">
    <citation type="submission" date="2024-01" db="EMBL/GenBank/DDBJ databases">
        <title>A draft genome for the cacao thread blight pathogen Marasmiellus scandens.</title>
        <authorList>
            <person name="Baruah I.K."/>
            <person name="Leung J."/>
            <person name="Bukari Y."/>
            <person name="Amoako-Attah I."/>
            <person name="Meinhardt L.W."/>
            <person name="Bailey B.A."/>
            <person name="Cohen S.P."/>
        </authorList>
    </citation>
    <scope>NUCLEOTIDE SEQUENCE [LARGE SCALE GENOMIC DNA]</scope>
    <source>
        <strain evidence="8 9">GH-19</strain>
    </source>
</reference>
<dbReference type="Pfam" id="PF07690">
    <property type="entry name" value="MFS_1"/>
    <property type="match status" value="1"/>
</dbReference>
<evidence type="ECO:0000313" key="8">
    <source>
        <dbReference type="EMBL" id="KAK7468642.1"/>
    </source>
</evidence>
<sequence>MYKKSSSSSTSSLSHNAVSEPPTVAPSLPPSPNIGSHNESRHTLESSTTVLDKDDNASTSTSTRLSTLRLFLAHIGAALTLFLATTDATIVSTSLPSISSDLDATSSQYTWVGVAYLLTQTAFQPLYGKISDLVGRKVLLHISITIFAIGSLLCGLATVSGVGGGGIVSCVWIITSEIVEERQRAKWSQALSVTWSCSAIAGPLLGGLFSGASTSSISWRWCFFLNLPVCLVGALVLSVSLRGVNLHRNSELSCRTFLQRFDFGGLTLFMAGTSCIIVGLNFASERGWQAPPTIVLICLGLVILVCGGIYEAHTTRESLFPPTLFSNVTAVLILLITFLHNVVFNAGTFYLALFFQAADGYTPLQSGIRMLPYSLGSSLASIPAAWFIGYWQKRTQDTTGQKIIISIGFFTSAVGFGLLILLDEHSKTILQIVFPLICGIGLGILFHAPYQMFVKAFDSSEIATGTSAFFLVRFTAATVGITVAGAIFDARTSRFPPEVYSFFPDSSIDYARLGTIFPTSLRDEALHVVSTAIQTIWIVCSPLLGVAFLTSLLLKTQELPTENSGNDDNTKIEKSRQASAEAQV</sequence>
<keyword evidence="4 6" id="KW-0472">Membrane</keyword>
<feature type="transmembrane region" description="Helical" evidence="6">
    <location>
        <begin position="138"/>
        <end position="156"/>
    </location>
</feature>
<feature type="transmembrane region" description="Helical" evidence="6">
    <location>
        <begin position="403"/>
        <end position="422"/>
    </location>
</feature>
<accession>A0ABR1JWB8</accession>
<feature type="domain" description="Major facilitator superfamily (MFS) profile" evidence="7">
    <location>
        <begin position="73"/>
        <end position="559"/>
    </location>
</feature>
<dbReference type="InterPro" id="IPR036259">
    <property type="entry name" value="MFS_trans_sf"/>
</dbReference>
<protein>
    <recommendedName>
        <fullName evidence="7">Major facilitator superfamily (MFS) profile domain-containing protein</fullName>
    </recommendedName>
</protein>
<dbReference type="Proteomes" id="UP001498398">
    <property type="component" value="Unassembled WGS sequence"/>
</dbReference>
<keyword evidence="9" id="KW-1185">Reference proteome</keyword>
<dbReference type="Gene3D" id="1.20.1720.10">
    <property type="entry name" value="Multidrug resistance protein D"/>
    <property type="match status" value="1"/>
</dbReference>
<dbReference type="PANTHER" id="PTHR23501">
    <property type="entry name" value="MAJOR FACILITATOR SUPERFAMILY"/>
    <property type="match status" value="1"/>
</dbReference>
<feature type="transmembrane region" description="Helical" evidence="6">
    <location>
        <begin position="218"/>
        <end position="241"/>
    </location>
</feature>
<proteinExistence type="predicted"/>
<evidence type="ECO:0000256" key="2">
    <source>
        <dbReference type="ARBA" id="ARBA00022692"/>
    </source>
</evidence>
<evidence type="ECO:0000256" key="4">
    <source>
        <dbReference type="ARBA" id="ARBA00023136"/>
    </source>
</evidence>
<dbReference type="PROSITE" id="PS50850">
    <property type="entry name" value="MFS"/>
    <property type="match status" value="1"/>
</dbReference>
<dbReference type="SUPFAM" id="SSF103473">
    <property type="entry name" value="MFS general substrate transporter"/>
    <property type="match status" value="1"/>
</dbReference>
<feature type="transmembrane region" description="Helical" evidence="6">
    <location>
        <begin position="261"/>
        <end position="282"/>
    </location>
</feature>
<evidence type="ECO:0000256" key="5">
    <source>
        <dbReference type="SAM" id="MobiDB-lite"/>
    </source>
</evidence>
<dbReference type="InterPro" id="IPR020846">
    <property type="entry name" value="MFS_dom"/>
</dbReference>
<organism evidence="8 9">
    <name type="scientific">Marasmiellus scandens</name>
    <dbReference type="NCBI Taxonomy" id="2682957"/>
    <lineage>
        <taxon>Eukaryota</taxon>
        <taxon>Fungi</taxon>
        <taxon>Dikarya</taxon>
        <taxon>Basidiomycota</taxon>
        <taxon>Agaricomycotina</taxon>
        <taxon>Agaricomycetes</taxon>
        <taxon>Agaricomycetidae</taxon>
        <taxon>Agaricales</taxon>
        <taxon>Marasmiineae</taxon>
        <taxon>Omphalotaceae</taxon>
        <taxon>Marasmiellus</taxon>
    </lineage>
</organism>
<evidence type="ECO:0000256" key="3">
    <source>
        <dbReference type="ARBA" id="ARBA00022989"/>
    </source>
</evidence>
<dbReference type="PANTHER" id="PTHR23501:SF102">
    <property type="entry name" value="DRUG TRANSPORTER, PUTATIVE (AFU_ORTHOLOGUE AFUA_3G08530)-RELATED"/>
    <property type="match status" value="1"/>
</dbReference>
<keyword evidence="3 6" id="KW-1133">Transmembrane helix</keyword>
<feature type="transmembrane region" description="Helical" evidence="6">
    <location>
        <begin position="536"/>
        <end position="554"/>
    </location>
</feature>
<feature type="region of interest" description="Disordered" evidence="5">
    <location>
        <begin position="560"/>
        <end position="584"/>
    </location>
</feature>
<feature type="transmembrane region" description="Helical" evidence="6">
    <location>
        <begin position="324"/>
        <end position="353"/>
    </location>
</feature>
<comment type="caution">
    <text evidence="8">The sequence shown here is derived from an EMBL/GenBank/DDBJ whole genome shotgun (WGS) entry which is preliminary data.</text>
</comment>
<evidence type="ECO:0000256" key="1">
    <source>
        <dbReference type="ARBA" id="ARBA00004141"/>
    </source>
</evidence>
<feature type="transmembrane region" description="Helical" evidence="6">
    <location>
        <begin position="294"/>
        <end position="312"/>
    </location>
</feature>
<keyword evidence="2 6" id="KW-0812">Transmembrane</keyword>
<feature type="transmembrane region" description="Helical" evidence="6">
    <location>
        <begin position="428"/>
        <end position="448"/>
    </location>
</feature>
<feature type="compositionally biased region" description="Low complexity" evidence="5">
    <location>
        <begin position="1"/>
        <end position="22"/>
    </location>
</feature>
<feature type="transmembrane region" description="Helical" evidence="6">
    <location>
        <begin position="70"/>
        <end position="89"/>
    </location>
</feature>
<gene>
    <name evidence="8" type="ORF">VKT23_003147</name>
</gene>
<evidence type="ECO:0000313" key="9">
    <source>
        <dbReference type="Proteomes" id="UP001498398"/>
    </source>
</evidence>
<dbReference type="InterPro" id="IPR011701">
    <property type="entry name" value="MFS"/>
</dbReference>
<feature type="compositionally biased region" description="Pro residues" evidence="5">
    <location>
        <begin position="23"/>
        <end position="32"/>
    </location>
</feature>
<feature type="transmembrane region" description="Helical" evidence="6">
    <location>
        <begin position="373"/>
        <end position="391"/>
    </location>
</feature>
<name>A0ABR1JWB8_9AGAR</name>
<feature type="region of interest" description="Disordered" evidence="5">
    <location>
        <begin position="1"/>
        <end position="58"/>
    </location>
</feature>
<feature type="transmembrane region" description="Helical" evidence="6">
    <location>
        <begin position="468"/>
        <end position="488"/>
    </location>
</feature>